<reference evidence="1 2" key="1">
    <citation type="journal article" date="2017" name="Antonie Van Leeuwenhoek">
        <title>Phylogenomic resolution of the bacterial genus Pantoea and its relationship with Erwinia and Tatumella.</title>
        <authorList>
            <person name="Palmer M."/>
            <person name="Steenkamp E.T."/>
            <person name="Coetzee M.P."/>
            <person name="Chan W.Y."/>
            <person name="van Zyl E."/>
            <person name="De Maayer P."/>
            <person name="Coutinho T.A."/>
            <person name="Blom J."/>
            <person name="Smits T.H."/>
            <person name="Duffy B."/>
            <person name="Venter S.N."/>
        </authorList>
    </citation>
    <scope>NUCLEOTIDE SEQUENCE [LARGE SCALE GENOMIC DNA]</scope>
    <source>
        <strain evidence="1 2">LMG 2657</strain>
    </source>
</reference>
<dbReference type="Proteomes" id="UP000193749">
    <property type="component" value="Unassembled WGS sequence"/>
</dbReference>
<dbReference type="STRING" id="55209.HA50_20760"/>
<name>A0A1X1F048_PANCY</name>
<gene>
    <name evidence="1" type="ORF">HA50_20760</name>
</gene>
<protein>
    <submittedName>
        <fullName evidence="1">Uncharacterized protein</fullName>
    </submittedName>
</protein>
<dbReference type="AlphaFoldDB" id="A0A1X1F048"/>
<organism evidence="1 2">
    <name type="scientific">Pantoea cypripedii</name>
    <name type="common">Pectobacterium cypripedii</name>
    <name type="synonym">Erwinia cypripedii</name>
    <dbReference type="NCBI Taxonomy" id="55209"/>
    <lineage>
        <taxon>Bacteria</taxon>
        <taxon>Pseudomonadati</taxon>
        <taxon>Pseudomonadota</taxon>
        <taxon>Gammaproteobacteria</taxon>
        <taxon>Enterobacterales</taxon>
        <taxon>Erwiniaceae</taxon>
        <taxon>Pantoea</taxon>
    </lineage>
</organism>
<dbReference type="RefSeq" id="WP_084878231.1">
    <property type="nucleotide sequence ID" value="NZ_JAGGMY010000001.1"/>
</dbReference>
<evidence type="ECO:0000313" key="1">
    <source>
        <dbReference type="EMBL" id="ORM95650.1"/>
    </source>
</evidence>
<keyword evidence="2" id="KW-1185">Reference proteome</keyword>
<accession>A0A1X1F048</accession>
<comment type="caution">
    <text evidence="1">The sequence shown here is derived from an EMBL/GenBank/DDBJ whole genome shotgun (WGS) entry which is preliminary data.</text>
</comment>
<sequence>MDIFGSFFPKYVSGVAKIAAWDKWVKIYADEMIGFLSLPSDRDVALLVFYWNFSEIFILK</sequence>
<proteinExistence type="predicted"/>
<dbReference type="EMBL" id="MLJI01000001">
    <property type="protein sequence ID" value="ORM95650.1"/>
    <property type="molecule type" value="Genomic_DNA"/>
</dbReference>
<evidence type="ECO:0000313" key="2">
    <source>
        <dbReference type="Proteomes" id="UP000193749"/>
    </source>
</evidence>